<dbReference type="AlphaFoldDB" id="A0A379LJE2"/>
<dbReference type="InterPro" id="IPR039420">
    <property type="entry name" value="WalR-like"/>
</dbReference>
<dbReference type="SMART" id="SM00448">
    <property type="entry name" value="REC"/>
    <property type="match status" value="1"/>
</dbReference>
<evidence type="ECO:0000256" key="2">
    <source>
        <dbReference type="ARBA" id="ARBA00023125"/>
    </source>
</evidence>
<dbReference type="PROSITE" id="PS50110">
    <property type="entry name" value="RESPONSE_REGULATORY"/>
    <property type="match status" value="1"/>
</dbReference>
<dbReference type="PROSITE" id="PS50043">
    <property type="entry name" value="HTH_LUXR_2"/>
    <property type="match status" value="1"/>
</dbReference>
<keyword evidence="2" id="KW-0238">DNA-binding</keyword>
<proteinExistence type="predicted"/>
<feature type="modified residue" description="4-aspartylphosphate" evidence="3">
    <location>
        <position position="58"/>
    </location>
</feature>
<reference evidence="6 7" key="1">
    <citation type="submission" date="2018-06" db="EMBL/GenBank/DDBJ databases">
        <authorList>
            <consortium name="Pathogen Informatics"/>
            <person name="Doyle S."/>
        </authorList>
    </citation>
    <scope>NUCLEOTIDE SEQUENCE [LARGE SCALE GENOMIC DNA]</scope>
    <source>
        <strain evidence="6 7">NCTC10526</strain>
    </source>
</reference>
<dbReference type="InterPro" id="IPR001789">
    <property type="entry name" value="Sig_transdc_resp-reg_receiver"/>
</dbReference>
<dbReference type="PANTHER" id="PTHR43214:SF43">
    <property type="entry name" value="TWO-COMPONENT RESPONSE REGULATOR"/>
    <property type="match status" value="1"/>
</dbReference>
<feature type="domain" description="Response regulatory" evidence="5">
    <location>
        <begin position="10"/>
        <end position="123"/>
    </location>
</feature>
<evidence type="ECO:0000259" key="5">
    <source>
        <dbReference type="PROSITE" id="PS50110"/>
    </source>
</evidence>
<dbReference type="RefSeq" id="WP_051584430.1">
    <property type="nucleotide sequence ID" value="NZ_CAJHAQ010000001.1"/>
</dbReference>
<protein>
    <submittedName>
        <fullName evidence="6">Nitrogen regulation protein C</fullName>
    </submittedName>
</protein>
<dbReference type="PRINTS" id="PR00038">
    <property type="entry name" value="HTHLUXR"/>
</dbReference>
<evidence type="ECO:0000313" key="7">
    <source>
        <dbReference type="Proteomes" id="UP000254123"/>
    </source>
</evidence>
<dbReference type="STRING" id="1123034.GCA_000685805_01418"/>
<evidence type="ECO:0000259" key="4">
    <source>
        <dbReference type="PROSITE" id="PS50043"/>
    </source>
</evidence>
<dbReference type="GO" id="GO:0006355">
    <property type="term" value="P:regulation of DNA-templated transcription"/>
    <property type="evidence" value="ECO:0007669"/>
    <property type="project" value="InterPro"/>
</dbReference>
<dbReference type="InterPro" id="IPR016032">
    <property type="entry name" value="Sig_transdc_resp-reg_C-effctor"/>
</dbReference>
<dbReference type="Pfam" id="PF00196">
    <property type="entry name" value="GerE"/>
    <property type="match status" value="1"/>
</dbReference>
<keyword evidence="1 3" id="KW-0597">Phosphoprotein</keyword>
<accession>A0A379LJE2</accession>
<dbReference type="Gene3D" id="3.40.50.2300">
    <property type="match status" value="1"/>
</dbReference>
<evidence type="ECO:0000256" key="1">
    <source>
        <dbReference type="ARBA" id="ARBA00022553"/>
    </source>
</evidence>
<feature type="domain" description="HTH luxR-type" evidence="4">
    <location>
        <begin position="143"/>
        <end position="208"/>
    </location>
</feature>
<sequence>MMNNSTDKKNILLIDDHELFRVGLRLILEPVTDANIIEIEKISDLSLVSSQIDVVLLDICLPGISGLEGMSIIQKHWPKARIILLSASSYHEDINIALESGASCFLNKNSAPHLIIKTVQSLLKKRSLKKPFNNGNGEDCSAINEPKLMLSNRLLEVLALLAEGLSNKEMADQLYISEHTVRNHVATLMSHFEVHNRTKIIIEAQRAGYLSKFD</sequence>
<evidence type="ECO:0000256" key="3">
    <source>
        <dbReference type="PROSITE-ProRule" id="PRU00169"/>
    </source>
</evidence>
<dbReference type="PANTHER" id="PTHR43214">
    <property type="entry name" value="TWO-COMPONENT RESPONSE REGULATOR"/>
    <property type="match status" value="1"/>
</dbReference>
<dbReference type="EMBL" id="UGVC01000001">
    <property type="protein sequence ID" value="SUD90740.1"/>
    <property type="molecule type" value="Genomic_DNA"/>
</dbReference>
<gene>
    <name evidence="6" type="primary">nreC</name>
    <name evidence="6" type="ORF">NCTC10526_01083</name>
</gene>
<evidence type="ECO:0000313" key="6">
    <source>
        <dbReference type="EMBL" id="SUD90740.1"/>
    </source>
</evidence>
<dbReference type="GO" id="GO:0003677">
    <property type="term" value="F:DNA binding"/>
    <property type="evidence" value="ECO:0007669"/>
    <property type="project" value="UniProtKB-KW"/>
</dbReference>
<dbReference type="InterPro" id="IPR058245">
    <property type="entry name" value="NreC/VraR/RcsB-like_REC"/>
</dbReference>
<dbReference type="Pfam" id="PF00072">
    <property type="entry name" value="Response_reg"/>
    <property type="match status" value="1"/>
</dbReference>
<dbReference type="Proteomes" id="UP000254123">
    <property type="component" value="Unassembled WGS sequence"/>
</dbReference>
<keyword evidence="7" id="KW-1185">Reference proteome</keyword>
<dbReference type="GO" id="GO:0000160">
    <property type="term" value="P:phosphorelay signal transduction system"/>
    <property type="evidence" value="ECO:0007669"/>
    <property type="project" value="InterPro"/>
</dbReference>
<organism evidence="6 7">
    <name type="scientific">Psychrobacter phenylpyruvicus</name>
    <dbReference type="NCBI Taxonomy" id="29432"/>
    <lineage>
        <taxon>Bacteria</taxon>
        <taxon>Pseudomonadati</taxon>
        <taxon>Pseudomonadota</taxon>
        <taxon>Gammaproteobacteria</taxon>
        <taxon>Moraxellales</taxon>
        <taxon>Moraxellaceae</taxon>
        <taxon>Psychrobacter</taxon>
    </lineage>
</organism>
<dbReference type="CDD" id="cd17535">
    <property type="entry name" value="REC_NarL-like"/>
    <property type="match status" value="1"/>
</dbReference>
<dbReference type="InterPro" id="IPR000792">
    <property type="entry name" value="Tscrpt_reg_LuxR_C"/>
</dbReference>
<dbReference type="SUPFAM" id="SSF52172">
    <property type="entry name" value="CheY-like"/>
    <property type="match status" value="1"/>
</dbReference>
<dbReference type="SMART" id="SM00421">
    <property type="entry name" value="HTH_LUXR"/>
    <property type="match status" value="1"/>
</dbReference>
<dbReference type="SUPFAM" id="SSF46894">
    <property type="entry name" value="C-terminal effector domain of the bipartite response regulators"/>
    <property type="match status" value="1"/>
</dbReference>
<name>A0A379LJE2_9GAMM</name>
<dbReference type="InterPro" id="IPR011006">
    <property type="entry name" value="CheY-like_superfamily"/>
</dbReference>